<keyword evidence="4 9" id="KW-1003">Cell membrane</keyword>
<evidence type="ECO:0000313" key="10">
    <source>
        <dbReference type="EMBL" id="MYL19565.1"/>
    </source>
</evidence>
<dbReference type="UniPathway" id="UPA00148"/>
<dbReference type="NCBIfam" id="TIGR00380">
    <property type="entry name" value="cobal_cbiB"/>
    <property type="match status" value="1"/>
</dbReference>
<comment type="similarity">
    <text evidence="3 9">Belongs to the CobD/CbiB family.</text>
</comment>
<dbReference type="PANTHER" id="PTHR34308">
    <property type="entry name" value="COBALAMIN BIOSYNTHESIS PROTEIN CBIB"/>
    <property type="match status" value="1"/>
</dbReference>
<proteinExistence type="inferred from homology"/>
<feature type="transmembrane region" description="Helical" evidence="9">
    <location>
        <begin position="298"/>
        <end position="319"/>
    </location>
</feature>
<comment type="function">
    <text evidence="9">Converts cobyric acid to cobinamide by the addition of aminopropanol on the F carboxylic group.</text>
</comment>
<organism evidence="10 11">
    <name type="scientific">Halobacillus litoralis</name>
    <dbReference type="NCBI Taxonomy" id="45668"/>
    <lineage>
        <taxon>Bacteria</taxon>
        <taxon>Bacillati</taxon>
        <taxon>Bacillota</taxon>
        <taxon>Bacilli</taxon>
        <taxon>Bacillales</taxon>
        <taxon>Bacillaceae</taxon>
        <taxon>Halobacillus</taxon>
    </lineage>
</organism>
<dbReference type="PANTHER" id="PTHR34308:SF1">
    <property type="entry name" value="COBALAMIN BIOSYNTHESIS PROTEIN CBIB"/>
    <property type="match status" value="1"/>
</dbReference>
<evidence type="ECO:0000256" key="4">
    <source>
        <dbReference type="ARBA" id="ARBA00022475"/>
    </source>
</evidence>
<name>A0A845DSP9_9BACI</name>
<dbReference type="GO" id="GO:0015420">
    <property type="term" value="F:ABC-type vitamin B12 transporter activity"/>
    <property type="evidence" value="ECO:0007669"/>
    <property type="project" value="UniProtKB-UniRule"/>
</dbReference>
<dbReference type="RefSeq" id="WP_160836484.1">
    <property type="nucleotide sequence ID" value="NZ_WMET01000001.1"/>
</dbReference>
<dbReference type="Proteomes" id="UP000460949">
    <property type="component" value="Unassembled WGS sequence"/>
</dbReference>
<evidence type="ECO:0000256" key="8">
    <source>
        <dbReference type="ARBA" id="ARBA00023136"/>
    </source>
</evidence>
<comment type="pathway">
    <text evidence="2 9">Cofactor biosynthesis; adenosylcobalamin biosynthesis.</text>
</comment>
<protein>
    <recommendedName>
        <fullName evidence="9">Cobalamin biosynthesis protein CobD</fullName>
    </recommendedName>
</protein>
<evidence type="ECO:0000256" key="3">
    <source>
        <dbReference type="ARBA" id="ARBA00006263"/>
    </source>
</evidence>
<comment type="subcellular location">
    <subcellularLocation>
        <location evidence="1 9">Cell membrane</location>
        <topology evidence="1 9">Multi-pass membrane protein</topology>
    </subcellularLocation>
</comment>
<dbReference type="GO" id="GO:0048472">
    <property type="term" value="F:threonine-phosphate decarboxylase activity"/>
    <property type="evidence" value="ECO:0007669"/>
    <property type="project" value="InterPro"/>
</dbReference>
<evidence type="ECO:0000256" key="7">
    <source>
        <dbReference type="ARBA" id="ARBA00022989"/>
    </source>
</evidence>
<dbReference type="HAMAP" id="MF_00024">
    <property type="entry name" value="CobD_CbiB"/>
    <property type="match status" value="1"/>
</dbReference>
<dbReference type="GO" id="GO:0009236">
    <property type="term" value="P:cobalamin biosynthetic process"/>
    <property type="evidence" value="ECO:0007669"/>
    <property type="project" value="UniProtKB-UniRule"/>
</dbReference>
<evidence type="ECO:0000256" key="6">
    <source>
        <dbReference type="ARBA" id="ARBA00022692"/>
    </source>
</evidence>
<feature type="transmembrane region" description="Helical" evidence="9">
    <location>
        <begin position="52"/>
        <end position="70"/>
    </location>
</feature>
<keyword evidence="7 9" id="KW-1133">Transmembrane helix</keyword>
<keyword evidence="5 9" id="KW-0169">Cobalamin biosynthesis</keyword>
<keyword evidence="6 9" id="KW-0812">Transmembrane</keyword>
<dbReference type="GO" id="GO:0005886">
    <property type="term" value="C:plasma membrane"/>
    <property type="evidence" value="ECO:0007669"/>
    <property type="project" value="UniProtKB-SubCell"/>
</dbReference>
<dbReference type="AlphaFoldDB" id="A0A845DSP9"/>
<gene>
    <name evidence="9 10" type="primary">cobD</name>
    <name evidence="10" type="ORF">GLW04_06645</name>
</gene>
<sequence length="322" mass="35611">MSHLLALTLGCLLDYCFGDPKKLPHPVAGMGRFISVLEKRWNKGRHRVWKGWLLWGVVTGSVCLLTWSVVKAAALWSHPVSIALEGILIWTTIAGKGLKEAAMKVYLPLQEGDWTAARSELGWIVGRDTDQLMESELVRGTVETVAENVSDGVTAPLFYALIGGAPLALLYRAVNTCDSMLGYKTDRYKHFGFASAKMDDVLNYIPSRLTAVVTIIISNGTFHEKRWRFRHLPSQAAHHPSPNSGWGEAAAALSLGVQLGGENSYFGEKSFRPYIGFPHHELSNIHIMQINELLTRTVAAWIVLLWLGGMGFELAVSWGRSL</sequence>
<keyword evidence="8 9" id="KW-0472">Membrane</keyword>
<evidence type="ECO:0000256" key="1">
    <source>
        <dbReference type="ARBA" id="ARBA00004651"/>
    </source>
</evidence>
<dbReference type="Pfam" id="PF03186">
    <property type="entry name" value="CobD_Cbib"/>
    <property type="match status" value="1"/>
</dbReference>
<evidence type="ECO:0000256" key="9">
    <source>
        <dbReference type="HAMAP-Rule" id="MF_00024"/>
    </source>
</evidence>
<comment type="caution">
    <text evidence="10">The sequence shown here is derived from an EMBL/GenBank/DDBJ whole genome shotgun (WGS) entry which is preliminary data.</text>
</comment>
<dbReference type="InterPro" id="IPR004485">
    <property type="entry name" value="Cobalamin_biosynth_CobD/CbiB"/>
</dbReference>
<reference evidence="10 11" key="1">
    <citation type="submission" date="2019-11" db="EMBL/GenBank/DDBJ databases">
        <title>Genome sequences of 17 halophilic strains isolated from different environments.</title>
        <authorList>
            <person name="Furrow R.E."/>
        </authorList>
    </citation>
    <scope>NUCLEOTIDE SEQUENCE [LARGE SCALE GENOMIC DNA]</scope>
    <source>
        <strain evidence="10 11">22511_23_Filter</strain>
    </source>
</reference>
<dbReference type="EMBL" id="WMET01000001">
    <property type="protein sequence ID" value="MYL19565.1"/>
    <property type="molecule type" value="Genomic_DNA"/>
</dbReference>
<accession>A0A845DSP9</accession>
<evidence type="ECO:0000256" key="2">
    <source>
        <dbReference type="ARBA" id="ARBA00004953"/>
    </source>
</evidence>
<evidence type="ECO:0000313" key="11">
    <source>
        <dbReference type="Proteomes" id="UP000460949"/>
    </source>
</evidence>
<comment type="caution">
    <text evidence="9">Lacks conserved residue(s) required for the propagation of feature annotation.</text>
</comment>
<evidence type="ECO:0000256" key="5">
    <source>
        <dbReference type="ARBA" id="ARBA00022573"/>
    </source>
</evidence>